<accession>A0AAN1MPX7</accession>
<dbReference type="EMBL" id="CP026107">
    <property type="protein sequence ID" value="AUT75054.1"/>
    <property type="molecule type" value="Genomic_DNA"/>
</dbReference>
<proteinExistence type="predicted"/>
<sequence length="85" mass="9400">MNTIAIASKDAVEDMTRDKRTLTRQMFRPPEHVSVEPEANHGKSNARPDVIAGFAWTKDCSLCRVALGNFMRTSNAYLLSTASEA</sequence>
<evidence type="ECO:0000313" key="3">
    <source>
        <dbReference type="EMBL" id="EIM93295.1"/>
    </source>
</evidence>
<evidence type="ECO:0000313" key="2">
    <source>
        <dbReference type="EMBL" id="AUT75054.1"/>
    </source>
</evidence>
<evidence type="ECO:0000313" key="5">
    <source>
        <dbReference type="Proteomes" id="UP000236649"/>
    </source>
</evidence>
<reference evidence="3 4" key="1">
    <citation type="journal article" date="2012" name="J. Bacteriol.">
        <title>Draft Genome Sequence of the Soil Bacterium Burkholderia terrae Strain BS001, Which Interacts with Fungal Surface Structures.</title>
        <authorList>
            <person name="Nazir R."/>
            <person name="Hansen M.A."/>
            <person name="Sorensen S."/>
            <person name="van Elsas J.D."/>
        </authorList>
    </citation>
    <scope>NUCLEOTIDE SEQUENCE [LARGE SCALE GENOMIC DNA]</scope>
    <source>
        <strain evidence="3 4">BS001</strain>
    </source>
</reference>
<feature type="region of interest" description="Disordered" evidence="1">
    <location>
        <begin position="22"/>
        <end position="46"/>
    </location>
</feature>
<evidence type="ECO:0000313" key="4">
    <source>
        <dbReference type="Proteomes" id="UP000004980"/>
    </source>
</evidence>
<dbReference type="Proteomes" id="UP000004980">
    <property type="component" value="Unassembled WGS sequence"/>
</dbReference>
<dbReference type="EMBL" id="AKAU01000319">
    <property type="protein sequence ID" value="EIM93295.1"/>
    <property type="molecule type" value="Genomic_DNA"/>
</dbReference>
<evidence type="ECO:0000256" key="1">
    <source>
        <dbReference type="SAM" id="MobiDB-lite"/>
    </source>
</evidence>
<dbReference type="Proteomes" id="UP000236649">
    <property type="component" value="Chromosome 3"/>
</dbReference>
<keyword evidence="4" id="KW-1185">Reference proteome</keyword>
<protein>
    <submittedName>
        <fullName evidence="2">Uncharacterized protein</fullName>
    </submittedName>
</protein>
<organism evidence="2 5">
    <name type="scientific">Paraburkholderia hospita</name>
    <dbReference type="NCBI Taxonomy" id="169430"/>
    <lineage>
        <taxon>Bacteria</taxon>
        <taxon>Pseudomonadati</taxon>
        <taxon>Pseudomonadota</taxon>
        <taxon>Betaproteobacteria</taxon>
        <taxon>Burkholderiales</taxon>
        <taxon>Burkholderiaceae</taxon>
        <taxon>Paraburkholderia</taxon>
    </lineage>
</organism>
<dbReference type="KEGG" id="phs:C2L64_43565"/>
<feature type="compositionally biased region" description="Basic and acidic residues" evidence="1">
    <location>
        <begin position="29"/>
        <end position="41"/>
    </location>
</feature>
<gene>
    <name evidence="2" type="ORF">C2L64_43565</name>
    <name evidence="3" type="ORF">WQE_50995</name>
</gene>
<reference evidence="2 5" key="2">
    <citation type="submission" date="2018-01" db="EMBL/GenBank/DDBJ databases">
        <title>Species boundaries and ecological features among Paraburkholderia terrae DSMZ17804T, P. hospita DSMZ17164T and P. caribensis DSMZ13236T.</title>
        <authorList>
            <person name="Pratama A.A."/>
        </authorList>
    </citation>
    <scope>NUCLEOTIDE SEQUENCE [LARGE SCALE GENOMIC DNA]</scope>
    <source>
        <strain evidence="2 5">DSM 17164</strain>
    </source>
</reference>
<name>A0AAN1MPX7_9BURK</name>
<dbReference type="AlphaFoldDB" id="A0AAN1MPX7"/>